<dbReference type="InterPro" id="IPR002937">
    <property type="entry name" value="Amino_oxidase"/>
</dbReference>
<dbReference type="RefSeq" id="WP_156611484.1">
    <property type="nucleotide sequence ID" value="NZ_WPCU01000010.1"/>
</dbReference>
<protein>
    <submittedName>
        <fullName evidence="2">NAD(P)-binding protein</fullName>
    </submittedName>
</protein>
<dbReference type="PANTHER" id="PTHR43734">
    <property type="entry name" value="PHYTOENE DESATURASE"/>
    <property type="match status" value="1"/>
</dbReference>
<evidence type="ECO:0000313" key="2">
    <source>
        <dbReference type="EMBL" id="MVA77316.1"/>
    </source>
</evidence>
<name>A0A6A9UWL3_9ACTN</name>
<gene>
    <name evidence="2" type="ORF">GC722_14990</name>
</gene>
<accession>A0A6A9UWL3</accession>
<evidence type="ECO:0000313" key="3">
    <source>
        <dbReference type="Proteomes" id="UP000435304"/>
    </source>
</evidence>
<dbReference type="AlphaFoldDB" id="A0A6A9UWL3"/>
<dbReference type="GO" id="GO:0016491">
    <property type="term" value="F:oxidoreductase activity"/>
    <property type="evidence" value="ECO:0007669"/>
    <property type="project" value="InterPro"/>
</dbReference>
<comment type="caution">
    <text evidence="2">The sequence shown here is derived from an EMBL/GenBank/DDBJ whole genome shotgun (WGS) entry which is preliminary data.</text>
</comment>
<keyword evidence="3" id="KW-1185">Reference proteome</keyword>
<dbReference type="InterPro" id="IPR036188">
    <property type="entry name" value="FAD/NAD-bd_sf"/>
</dbReference>
<organism evidence="2 3">
    <name type="scientific">Auraticoccus cholistanensis</name>
    <dbReference type="NCBI Taxonomy" id="2656650"/>
    <lineage>
        <taxon>Bacteria</taxon>
        <taxon>Bacillati</taxon>
        <taxon>Actinomycetota</taxon>
        <taxon>Actinomycetes</taxon>
        <taxon>Propionibacteriales</taxon>
        <taxon>Propionibacteriaceae</taxon>
        <taxon>Auraticoccus</taxon>
    </lineage>
</organism>
<reference evidence="2 3" key="1">
    <citation type="submission" date="2019-12" db="EMBL/GenBank/DDBJ databases">
        <title>Auraticoccus cholistani sp. nov., an actinomycete isolated from soil of Cholistan desert.</title>
        <authorList>
            <person name="Cheema M.T."/>
        </authorList>
    </citation>
    <scope>NUCLEOTIDE SEQUENCE [LARGE SCALE GENOMIC DNA]</scope>
    <source>
        <strain evidence="2 3">F435</strain>
    </source>
</reference>
<evidence type="ECO:0000259" key="1">
    <source>
        <dbReference type="Pfam" id="PF01593"/>
    </source>
</evidence>
<dbReference type="Proteomes" id="UP000435304">
    <property type="component" value="Unassembled WGS sequence"/>
</dbReference>
<proteinExistence type="predicted"/>
<sequence length="443" mass="47429">MEQVPVVVVGGSLAGMAAAARLAKAGHRVRLLEGGDRLGGRWAPVAGDELPGLVLDAVPGVLTFPAPWRDLFKKSGRALDAELARAGLSMVPGPPAVHRFSDGTELVLPAERAAQHAALTGAYGPAVAARWRDLVDHLLDVWQAMRPLGMELELTGPRRLDPRTARLLEPRRTVADLAEDVGEPHLAAIIRSVASRTGSDPERTPALVAAELATLRTFGRWVLQDAEGAPVPSSRLVTLLDARLRLRRVQVDLGHQVTALEITPGVDARVRAVVATRPDGSPERVATDAVISAVDPWQHLALNRRGLRLADRFRLDRAAPALAPALTHRLLDRDDSPTAAGGVSEVVQHEPAGPVVRYRRRVAEGVVLESEHDHTRGRPDPSVGLAWRGWRSVWSRPPITTGVGGLWTAGPHSRGGNHLSQVLLSGALASYGCHDERSGRRGG</sequence>
<dbReference type="Pfam" id="PF01593">
    <property type="entry name" value="Amino_oxidase"/>
    <property type="match status" value="1"/>
</dbReference>
<dbReference type="PANTHER" id="PTHR43734:SF1">
    <property type="entry name" value="PHYTOENE DESATURASE"/>
    <property type="match status" value="1"/>
</dbReference>
<dbReference type="EMBL" id="WPCU01000010">
    <property type="protein sequence ID" value="MVA77316.1"/>
    <property type="molecule type" value="Genomic_DNA"/>
</dbReference>
<dbReference type="SUPFAM" id="SSF51905">
    <property type="entry name" value="FAD/NAD(P)-binding domain"/>
    <property type="match status" value="1"/>
</dbReference>
<dbReference type="Gene3D" id="3.50.50.60">
    <property type="entry name" value="FAD/NAD(P)-binding domain"/>
    <property type="match status" value="2"/>
</dbReference>
<feature type="domain" description="Amine oxidase" evidence="1">
    <location>
        <begin position="13"/>
        <end position="297"/>
    </location>
</feature>